<organism evidence="10 11">
    <name type="scientific">Fonsecaea multimorphosa CBS 102226</name>
    <dbReference type="NCBI Taxonomy" id="1442371"/>
    <lineage>
        <taxon>Eukaryota</taxon>
        <taxon>Fungi</taxon>
        <taxon>Dikarya</taxon>
        <taxon>Ascomycota</taxon>
        <taxon>Pezizomycotina</taxon>
        <taxon>Eurotiomycetes</taxon>
        <taxon>Chaetothyriomycetidae</taxon>
        <taxon>Chaetothyriales</taxon>
        <taxon>Herpotrichiellaceae</taxon>
        <taxon>Fonsecaea</taxon>
    </lineage>
</organism>
<comment type="similarity">
    <text evidence="2 7">Belongs to the major facilitator superfamily. Sugar transporter (TC 2.A.1.1) family.</text>
</comment>
<feature type="transmembrane region" description="Helical" evidence="8">
    <location>
        <begin position="21"/>
        <end position="42"/>
    </location>
</feature>
<name>A0A0D2JSP1_9EURO</name>
<dbReference type="NCBIfam" id="TIGR00879">
    <property type="entry name" value="SP"/>
    <property type="match status" value="1"/>
</dbReference>
<evidence type="ECO:0000256" key="5">
    <source>
        <dbReference type="ARBA" id="ARBA00022989"/>
    </source>
</evidence>
<evidence type="ECO:0000313" key="11">
    <source>
        <dbReference type="Proteomes" id="UP000053411"/>
    </source>
</evidence>
<evidence type="ECO:0000256" key="6">
    <source>
        <dbReference type="ARBA" id="ARBA00023136"/>
    </source>
</evidence>
<dbReference type="PROSITE" id="PS50850">
    <property type="entry name" value="MFS"/>
    <property type="match status" value="1"/>
</dbReference>
<evidence type="ECO:0000256" key="7">
    <source>
        <dbReference type="RuleBase" id="RU003346"/>
    </source>
</evidence>
<dbReference type="InterPro" id="IPR005828">
    <property type="entry name" value="MFS_sugar_transport-like"/>
</dbReference>
<dbReference type="PANTHER" id="PTHR48022">
    <property type="entry name" value="PLASTIDIC GLUCOSE TRANSPORTER 4"/>
    <property type="match status" value="1"/>
</dbReference>
<feature type="domain" description="Major facilitator superfamily (MFS) profile" evidence="9">
    <location>
        <begin position="23"/>
        <end position="467"/>
    </location>
</feature>
<dbReference type="Gene3D" id="1.20.1250.20">
    <property type="entry name" value="MFS general substrate transporter like domains"/>
    <property type="match status" value="1"/>
</dbReference>
<dbReference type="AlphaFoldDB" id="A0A0D2JSP1"/>
<feature type="transmembrane region" description="Helical" evidence="8">
    <location>
        <begin position="310"/>
        <end position="333"/>
    </location>
</feature>
<feature type="transmembrane region" description="Helical" evidence="8">
    <location>
        <begin position="413"/>
        <end position="437"/>
    </location>
</feature>
<dbReference type="VEuPathDB" id="FungiDB:Z520_07753"/>
<feature type="transmembrane region" description="Helical" evidence="8">
    <location>
        <begin position="377"/>
        <end position="401"/>
    </location>
</feature>
<reference evidence="10 11" key="1">
    <citation type="submission" date="2015-01" db="EMBL/GenBank/DDBJ databases">
        <title>The Genome Sequence of Fonsecaea multimorphosa CBS 102226.</title>
        <authorList>
            <consortium name="The Broad Institute Genomics Platform"/>
            <person name="Cuomo C."/>
            <person name="de Hoog S."/>
            <person name="Gorbushina A."/>
            <person name="Stielow B."/>
            <person name="Teixiera M."/>
            <person name="Abouelleil A."/>
            <person name="Chapman S.B."/>
            <person name="Priest M."/>
            <person name="Young S.K."/>
            <person name="Wortman J."/>
            <person name="Nusbaum C."/>
            <person name="Birren B."/>
        </authorList>
    </citation>
    <scope>NUCLEOTIDE SEQUENCE [LARGE SCALE GENOMIC DNA]</scope>
    <source>
        <strain evidence="10 11">CBS 102226</strain>
    </source>
</reference>
<keyword evidence="4 8" id="KW-0812">Transmembrane</keyword>
<keyword evidence="5 8" id="KW-1133">Transmembrane helix</keyword>
<keyword evidence="3 7" id="KW-0813">Transport</keyword>
<dbReference type="GeneID" id="27713499"/>
<dbReference type="SUPFAM" id="SSF103473">
    <property type="entry name" value="MFS general substrate transporter"/>
    <property type="match status" value="1"/>
</dbReference>
<feature type="transmembrane region" description="Helical" evidence="8">
    <location>
        <begin position="280"/>
        <end position="304"/>
    </location>
</feature>
<dbReference type="OrthoDB" id="6612291at2759"/>
<dbReference type="PANTHER" id="PTHR48022:SF11">
    <property type="entry name" value="MONOSACCHARIDE TRANSPORTER (HXT8), PUTATIVE (AFU_ORTHOLOGUE AFUA_2G08120)-RELATED"/>
    <property type="match status" value="1"/>
</dbReference>
<evidence type="ECO:0000256" key="1">
    <source>
        <dbReference type="ARBA" id="ARBA00004141"/>
    </source>
</evidence>
<dbReference type="InterPro" id="IPR036259">
    <property type="entry name" value="MFS_trans_sf"/>
</dbReference>
<dbReference type="InterPro" id="IPR050360">
    <property type="entry name" value="MFS_Sugar_Transporters"/>
</dbReference>
<dbReference type="Pfam" id="PF00083">
    <property type="entry name" value="Sugar_tr"/>
    <property type="match status" value="1"/>
</dbReference>
<dbReference type="PROSITE" id="PS00217">
    <property type="entry name" value="SUGAR_TRANSPORT_2"/>
    <property type="match status" value="1"/>
</dbReference>
<dbReference type="InterPro" id="IPR005829">
    <property type="entry name" value="Sugar_transporter_CS"/>
</dbReference>
<keyword evidence="6 8" id="KW-0472">Membrane</keyword>
<keyword evidence="11" id="KW-1185">Reference proteome</keyword>
<feature type="transmembrane region" description="Helical" evidence="8">
    <location>
        <begin position="125"/>
        <end position="145"/>
    </location>
</feature>
<evidence type="ECO:0000256" key="2">
    <source>
        <dbReference type="ARBA" id="ARBA00010992"/>
    </source>
</evidence>
<feature type="transmembrane region" description="Helical" evidence="8">
    <location>
        <begin position="193"/>
        <end position="210"/>
    </location>
</feature>
<proteinExistence type="inferred from homology"/>
<accession>A0A0D2JSP1</accession>
<sequence>MGKLTTYNILYRTVEDCTHPWKVALAVALGSLTYGYSISILGNTLGKPIFYVYMKLDTTGPGAGHATAIIAWWNCILYAGGFFGCASTFWFATRSGRRMPIAVGAAFAALGSALQAGSVNPEMMIVARAILGIGVGFLLSGVPLYQAEIAPPSSRGLVVGLHASLIGYGTAVASWIGVAFFHVDGQTGWRVPLALQTVFPLTLFLLVWFLPESPRWLYMNGRGEEAEKVLIRLHRNQKDPNNEFARKEMYIIKAQIDHELSHRLTLAVALKTPSMRKRFILGWATMSCTQASGLIVVLTYQAVIYGSLGFSPFMIGILASIWCICNGTGNFIGGTGVDYFGRVRLIICGLASCMVTLVLLCVLTKKYAGTTNRGGNIAAAVLTFLLIIFYTVGVEAAAFVYTSELFPGEWRALGVSTSITAVFFWGCIFTAVASPAFANIGPLYYIVFISCSTLMIFVAGFFFPETKGFTLEQIAAVFGDDVVDMQGRVEHGQDFVKEHEDLEHVELGQISSETVTNIEKSQSV</sequence>
<dbReference type="GO" id="GO:0005351">
    <property type="term" value="F:carbohydrate:proton symporter activity"/>
    <property type="evidence" value="ECO:0007669"/>
    <property type="project" value="TreeGrafter"/>
</dbReference>
<gene>
    <name evidence="10" type="ORF">Z520_07753</name>
</gene>
<feature type="transmembrane region" description="Helical" evidence="8">
    <location>
        <begin position="345"/>
        <end position="365"/>
    </location>
</feature>
<evidence type="ECO:0000256" key="4">
    <source>
        <dbReference type="ARBA" id="ARBA00022692"/>
    </source>
</evidence>
<feature type="transmembrane region" description="Helical" evidence="8">
    <location>
        <begin position="62"/>
        <end position="92"/>
    </location>
</feature>
<evidence type="ECO:0000313" key="10">
    <source>
        <dbReference type="EMBL" id="KIX96487.1"/>
    </source>
</evidence>
<evidence type="ECO:0000259" key="9">
    <source>
        <dbReference type="PROSITE" id="PS50850"/>
    </source>
</evidence>
<dbReference type="PRINTS" id="PR00171">
    <property type="entry name" value="SUGRTRNSPORT"/>
</dbReference>
<feature type="transmembrane region" description="Helical" evidence="8">
    <location>
        <begin position="443"/>
        <end position="463"/>
    </location>
</feature>
<dbReference type="EMBL" id="KN848077">
    <property type="protein sequence ID" value="KIX96487.1"/>
    <property type="molecule type" value="Genomic_DNA"/>
</dbReference>
<comment type="subcellular location">
    <subcellularLocation>
        <location evidence="1">Membrane</location>
        <topology evidence="1">Multi-pass membrane protein</topology>
    </subcellularLocation>
</comment>
<feature type="transmembrane region" description="Helical" evidence="8">
    <location>
        <begin position="157"/>
        <end position="181"/>
    </location>
</feature>
<dbReference type="Proteomes" id="UP000053411">
    <property type="component" value="Unassembled WGS sequence"/>
</dbReference>
<evidence type="ECO:0000256" key="3">
    <source>
        <dbReference type="ARBA" id="ARBA00022448"/>
    </source>
</evidence>
<dbReference type="GO" id="GO:0016020">
    <property type="term" value="C:membrane"/>
    <property type="evidence" value="ECO:0007669"/>
    <property type="project" value="UniProtKB-SubCell"/>
</dbReference>
<protein>
    <recommendedName>
        <fullName evidence="9">Major facilitator superfamily (MFS) profile domain-containing protein</fullName>
    </recommendedName>
</protein>
<dbReference type="RefSeq" id="XP_016630610.1">
    <property type="nucleotide sequence ID" value="XM_016778250.1"/>
</dbReference>
<evidence type="ECO:0000256" key="8">
    <source>
        <dbReference type="SAM" id="Phobius"/>
    </source>
</evidence>
<dbReference type="InterPro" id="IPR003663">
    <property type="entry name" value="Sugar/inositol_transpt"/>
</dbReference>
<dbReference type="InterPro" id="IPR020846">
    <property type="entry name" value="MFS_dom"/>
</dbReference>